<dbReference type="PROSITE" id="PS00246">
    <property type="entry name" value="WNT1"/>
    <property type="match status" value="1"/>
</dbReference>
<evidence type="ECO:0000256" key="2">
    <source>
        <dbReference type="ARBA" id="ARBA00005683"/>
    </source>
</evidence>
<organism evidence="12">
    <name type="scientific">Paracentrotus lividus</name>
    <name type="common">Common sea urchin</name>
    <dbReference type="NCBI Taxonomy" id="7656"/>
    <lineage>
        <taxon>Eukaryota</taxon>
        <taxon>Metazoa</taxon>
        <taxon>Echinodermata</taxon>
        <taxon>Eleutherozoa</taxon>
        <taxon>Echinozoa</taxon>
        <taxon>Echinoidea</taxon>
        <taxon>Euechinoidea</taxon>
        <taxon>Echinacea</taxon>
        <taxon>Camarodonta</taxon>
        <taxon>Echinidea</taxon>
        <taxon>Echinidae</taxon>
        <taxon>Paracentrotus</taxon>
    </lineage>
</organism>
<evidence type="ECO:0000256" key="1">
    <source>
        <dbReference type="ARBA" id="ARBA00004498"/>
    </source>
</evidence>
<dbReference type="Pfam" id="PF00110">
    <property type="entry name" value="wnt"/>
    <property type="match status" value="1"/>
</dbReference>
<keyword evidence="4" id="KW-0964">Secreted</keyword>
<dbReference type="SMART" id="SM00097">
    <property type="entry name" value="WNT1"/>
    <property type="match status" value="1"/>
</dbReference>
<keyword evidence="6 9" id="KW-0879">Wnt signaling pathway</keyword>
<dbReference type="GO" id="GO:0005615">
    <property type="term" value="C:extracellular space"/>
    <property type="evidence" value="ECO:0007669"/>
    <property type="project" value="TreeGrafter"/>
</dbReference>
<reference evidence="12" key="1">
    <citation type="journal article" date="2014" name="Genesis">
        <title>A comprehensive survey of wnt and frizzled expression in the sea urchin Paracentrotus lividus.</title>
        <authorList>
            <person name="Robert N."/>
            <person name="Lhomond G."/>
            <person name="Schubert M."/>
            <person name="Croce J.C."/>
        </authorList>
    </citation>
    <scope>NUCLEOTIDE SEQUENCE</scope>
</reference>
<keyword evidence="11" id="KW-0732">Signal</keyword>
<sequence length="369" mass="41692">MKLEWFVAFFFIPTASLLAKKTTAASSTKWWSMVLSPSMTNSVTDTQGIINIVDPKLKILNKRQRRLVSQNQGTLVAINRAVKMAVAECRFQFKERKWNCPTFNKDRGPESLFGKILNSGCRETAFIYSITSAAVTHSVARSCSEGTIESCTCDYKYRGDSGNDWEWGGCSDNADFGHRFGKKFVDSGEKGRDLRHAMNLHNNEAGRKTVSTEMRRECKCHGMSGSCTIQTCWMRLPTFRVVGELIKDRFDGASRVTMRNDGNPSDRESESSFVPYNPSHKQPASRDLVYFENSPDFCERNDKFGTPGTRGRERNATSLGVDGCDLMCCQRGSTATEIKVKERCSCTFHWCCKVKCEECTSYRNVHRCL</sequence>
<feature type="chain" id="PRO_5001524784" description="Protein Wnt" evidence="11">
    <location>
        <begin position="20"/>
        <end position="369"/>
    </location>
</feature>
<evidence type="ECO:0000256" key="3">
    <source>
        <dbReference type="ARBA" id="ARBA00022473"/>
    </source>
</evidence>
<dbReference type="Gene3D" id="3.30.2460.20">
    <property type="match status" value="1"/>
</dbReference>
<comment type="subcellular location">
    <subcellularLocation>
        <location evidence="1 9">Secreted</location>
        <location evidence="1 9">Extracellular space</location>
        <location evidence="1 9">Extracellular matrix</location>
    </subcellularLocation>
</comment>
<keyword evidence="5" id="KW-0272">Extracellular matrix</keyword>
<accession>A0A023VZZ0</accession>
<feature type="region of interest" description="Disordered" evidence="10">
    <location>
        <begin position="255"/>
        <end position="282"/>
    </location>
</feature>
<dbReference type="InterPro" id="IPR043158">
    <property type="entry name" value="Wnt_C"/>
</dbReference>
<dbReference type="GO" id="GO:0005109">
    <property type="term" value="F:frizzled binding"/>
    <property type="evidence" value="ECO:0007669"/>
    <property type="project" value="TreeGrafter"/>
</dbReference>
<dbReference type="InterPro" id="IPR005817">
    <property type="entry name" value="Wnt"/>
</dbReference>
<evidence type="ECO:0000256" key="4">
    <source>
        <dbReference type="ARBA" id="ARBA00022525"/>
    </source>
</evidence>
<evidence type="ECO:0000256" key="10">
    <source>
        <dbReference type="SAM" id="MobiDB-lite"/>
    </source>
</evidence>
<protein>
    <recommendedName>
        <fullName evidence="9">Protein Wnt</fullName>
    </recommendedName>
</protein>
<dbReference type="PANTHER" id="PTHR12027:SF91">
    <property type="entry name" value="PROTO-ONCOGENE WNT-1"/>
    <property type="match status" value="1"/>
</dbReference>
<evidence type="ECO:0000256" key="8">
    <source>
        <dbReference type="ARBA" id="ARBA00023288"/>
    </source>
</evidence>
<keyword evidence="3 9" id="KW-0217">Developmental protein</keyword>
<evidence type="ECO:0000313" key="12">
    <source>
        <dbReference type="EMBL" id="AHY22357.1"/>
    </source>
</evidence>
<dbReference type="GO" id="GO:0030182">
    <property type="term" value="P:neuron differentiation"/>
    <property type="evidence" value="ECO:0007669"/>
    <property type="project" value="TreeGrafter"/>
</dbReference>
<feature type="compositionally biased region" description="Polar residues" evidence="10">
    <location>
        <begin position="271"/>
        <end position="282"/>
    </location>
</feature>
<proteinExistence type="evidence at transcript level"/>
<evidence type="ECO:0000256" key="11">
    <source>
        <dbReference type="SAM" id="SignalP"/>
    </source>
</evidence>
<dbReference type="PRINTS" id="PR01841">
    <property type="entry name" value="WNT1PROTEIN"/>
</dbReference>
<dbReference type="InterPro" id="IPR009139">
    <property type="entry name" value="Wnt1"/>
</dbReference>
<keyword evidence="8" id="KW-0449">Lipoprotein</keyword>
<dbReference type="EMBL" id="KJ000369">
    <property type="protein sequence ID" value="AHY22357.1"/>
    <property type="molecule type" value="mRNA"/>
</dbReference>
<evidence type="ECO:0000256" key="7">
    <source>
        <dbReference type="ARBA" id="ARBA00023157"/>
    </source>
</evidence>
<comment type="function">
    <text evidence="9">Ligand for members of the frizzled family of seven transmembrane receptors.</text>
</comment>
<evidence type="ECO:0000256" key="5">
    <source>
        <dbReference type="ARBA" id="ARBA00022530"/>
    </source>
</evidence>
<dbReference type="GO" id="GO:0045165">
    <property type="term" value="P:cell fate commitment"/>
    <property type="evidence" value="ECO:0007669"/>
    <property type="project" value="TreeGrafter"/>
</dbReference>
<name>A0A023VZZ0_PARLI</name>
<dbReference type="SMR" id="A0A023VZZ0"/>
<dbReference type="InterPro" id="IPR018161">
    <property type="entry name" value="Wnt_CS"/>
</dbReference>
<dbReference type="AlphaFoldDB" id="A0A023VZZ0"/>
<evidence type="ECO:0000256" key="6">
    <source>
        <dbReference type="ARBA" id="ARBA00022687"/>
    </source>
</evidence>
<dbReference type="GO" id="GO:0005125">
    <property type="term" value="F:cytokine activity"/>
    <property type="evidence" value="ECO:0007669"/>
    <property type="project" value="TreeGrafter"/>
</dbReference>
<dbReference type="PRINTS" id="PR01349">
    <property type="entry name" value="WNTPROTEIN"/>
</dbReference>
<dbReference type="FunFam" id="3.30.2460.20:FF:000001">
    <property type="entry name" value="Wnt homolog"/>
    <property type="match status" value="1"/>
</dbReference>
<dbReference type="CDD" id="cd19333">
    <property type="entry name" value="Wnt_Wnt1"/>
    <property type="match status" value="1"/>
</dbReference>
<dbReference type="GO" id="GO:0060070">
    <property type="term" value="P:canonical Wnt signaling pathway"/>
    <property type="evidence" value="ECO:0007669"/>
    <property type="project" value="TreeGrafter"/>
</dbReference>
<comment type="similarity">
    <text evidence="2 9">Belongs to the Wnt family.</text>
</comment>
<evidence type="ECO:0000256" key="9">
    <source>
        <dbReference type="RuleBase" id="RU003500"/>
    </source>
</evidence>
<feature type="signal peptide" evidence="11">
    <location>
        <begin position="1"/>
        <end position="19"/>
    </location>
</feature>
<dbReference type="PANTHER" id="PTHR12027">
    <property type="entry name" value="WNT RELATED"/>
    <property type="match status" value="1"/>
</dbReference>
<keyword evidence="7" id="KW-1015">Disulfide bond</keyword>